<dbReference type="InterPro" id="IPR001238">
    <property type="entry name" value="DNA-binding_RecF"/>
</dbReference>
<comment type="function">
    <text evidence="6">The RecF protein is involved in DNA metabolism; it is required for DNA replication and normal SOS inducibility. RecF binds preferentially to single-stranded, linear DNA. It also seems to bind ATP.</text>
</comment>
<organism evidence="8 9">
    <name type="scientific">Nitratireductor arenosus</name>
    <dbReference type="NCBI Taxonomy" id="2682096"/>
    <lineage>
        <taxon>Bacteria</taxon>
        <taxon>Pseudomonadati</taxon>
        <taxon>Pseudomonadota</taxon>
        <taxon>Alphaproteobacteria</taxon>
        <taxon>Hyphomicrobiales</taxon>
        <taxon>Phyllobacteriaceae</taxon>
        <taxon>Nitratireductor</taxon>
    </lineage>
</organism>
<proteinExistence type="inferred from homology"/>
<evidence type="ECO:0000256" key="2">
    <source>
        <dbReference type="ARBA" id="ARBA00022705"/>
    </source>
</evidence>
<protein>
    <recommendedName>
        <fullName evidence="6">DNA replication and repair protein RecF</fullName>
    </recommendedName>
</protein>
<keyword evidence="6" id="KW-0742">SOS response</keyword>
<dbReference type="HAMAP" id="MF_00365">
    <property type="entry name" value="RecF"/>
    <property type="match status" value="1"/>
</dbReference>
<evidence type="ECO:0000256" key="1">
    <source>
        <dbReference type="ARBA" id="ARBA00022490"/>
    </source>
</evidence>
<evidence type="ECO:0000256" key="3">
    <source>
        <dbReference type="ARBA" id="ARBA00022741"/>
    </source>
</evidence>
<gene>
    <name evidence="6 8" type="primary">recF</name>
    <name evidence="8" type="ORF">GN330_13380</name>
</gene>
<dbReference type="Pfam" id="PF02463">
    <property type="entry name" value="SMC_N"/>
    <property type="match status" value="1"/>
</dbReference>
<keyword evidence="9" id="KW-1185">Reference proteome</keyword>
<evidence type="ECO:0000259" key="7">
    <source>
        <dbReference type="SMART" id="SM00382"/>
    </source>
</evidence>
<keyword evidence="6" id="KW-0234">DNA repair</keyword>
<dbReference type="GO" id="GO:0005737">
    <property type="term" value="C:cytoplasm"/>
    <property type="evidence" value="ECO:0007669"/>
    <property type="project" value="UniProtKB-SubCell"/>
</dbReference>
<reference evidence="8 9" key="1">
    <citation type="submission" date="2019-12" db="EMBL/GenBank/DDBJ databases">
        <title>Nitratireductor arenosus sp. nov., Isolated from sea sand, Jeju island, South Korea.</title>
        <authorList>
            <person name="Kim W."/>
        </authorList>
    </citation>
    <scope>NUCLEOTIDE SEQUENCE [LARGE SCALE GENOMIC DNA]</scope>
    <source>
        <strain evidence="8 9">CAU 1489</strain>
    </source>
</reference>
<dbReference type="SMART" id="SM00382">
    <property type="entry name" value="AAA"/>
    <property type="match status" value="1"/>
</dbReference>
<sequence length="420" mass="45692">MRARRRSFTTWPTSRRCTCSCPCGCDRSAARDPATVTDKPPQIRIGKLTLTNFRNYAALTARFDNGAVVLTGENGAGKTNLLEAISLFTPGRGLRRATYGDMTREGAAGGFALHAKLDWPDGPVEIGTGAGGAENGEAEAGRRVRINGAPARSADAMQEWLRVMWLTPAMDGLFTGPTADRRRFLDRLVLTIDPAHGRRALAYEKAMRGRNRLFAENARDRTWFAAIEAQMAETGTAIAAARAEMARLLSAMIERAPDGDIFPRADLALSGFVEEMVANLPAIEVEERFRDRLAAERERDRAAGRALEGPHRADLMVRHRPKNMPAALSSTGEQKALLVGIVLSHARLTGEMAGIAPVLLLDEIAAHFDHRRRAALFDILHDLNGQVFMTGTEPELFSAIADRAQFVSVSGGTLTAHTPV</sequence>
<dbReference type="Proteomes" id="UP000463224">
    <property type="component" value="Unassembled WGS sequence"/>
</dbReference>
<evidence type="ECO:0000256" key="4">
    <source>
        <dbReference type="ARBA" id="ARBA00022840"/>
    </source>
</evidence>
<keyword evidence="1 6" id="KW-0963">Cytoplasm</keyword>
<dbReference type="Gene3D" id="3.40.50.300">
    <property type="entry name" value="P-loop containing nucleotide triphosphate hydrolases"/>
    <property type="match status" value="1"/>
</dbReference>
<dbReference type="Gene3D" id="1.20.1050.90">
    <property type="entry name" value="RecF/RecN/SMC, N-terminal domain"/>
    <property type="match status" value="1"/>
</dbReference>
<keyword evidence="6" id="KW-0227">DNA damage</keyword>
<dbReference type="InterPro" id="IPR003395">
    <property type="entry name" value="RecF/RecN/SMC_N"/>
</dbReference>
<evidence type="ECO:0000313" key="9">
    <source>
        <dbReference type="Proteomes" id="UP000463224"/>
    </source>
</evidence>
<dbReference type="InterPro" id="IPR027417">
    <property type="entry name" value="P-loop_NTPase"/>
</dbReference>
<dbReference type="GO" id="GO:0000731">
    <property type="term" value="P:DNA synthesis involved in DNA repair"/>
    <property type="evidence" value="ECO:0007669"/>
    <property type="project" value="TreeGrafter"/>
</dbReference>
<dbReference type="SUPFAM" id="SSF52540">
    <property type="entry name" value="P-loop containing nucleoside triphosphate hydrolases"/>
    <property type="match status" value="1"/>
</dbReference>
<dbReference type="GO" id="GO:0005524">
    <property type="term" value="F:ATP binding"/>
    <property type="evidence" value="ECO:0007669"/>
    <property type="project" value="UniProtKB-UniRule"/>
</dbReference>
<dbReference type="GO" id="GO:0009432">
    <property type="term" value="P:SOS response"/>
    <property type="evidence" value="ECO:0007669"/>
    <property type="project" value="UniProtKB-UniRule"/>
</dbReference>
<keyword evidence="4 6" id="KW-0067">ATP-binding</keyword>
<dbReference type="EMBL" id="WPHG01000003">
    <property type="protein sequence ID" value="MVA98237.1"/>
    <property type="molecule type" value="Genomic_DNA"/>
</dbReference>
<dbReference type="PANTHER" id="PTHR32182">
    <property type="entry name" value="DNA REPLICATION AND REPAIR PROTEIN RECF"/>
    <property type="match status" value="1"/>
</dbReference>
<comment type="similarity">
    <text evidence="6">Belongs to the RecF family.</text>
</comment>
<keyword evidence="2 6" id="KW-0235">DNA replication</keyword>
<evidence type="ECO:0000256" key="6">
    <source>
        <dbReference type="HAMAP-Rule" id="MF_00365"/>
    </source>
</evidence>
<keyword evidence="3 6" id="KW-0547">Nucleotide-binding</keyword>
<dbReference type="GO" id="GO:0006260">
    <property type="term" value="P:DNA replication"/>
    <property type="evidence" value="ECO:0007669"/>
    <property type="project" value="UniProtKB-UniRule"/>
</dbReference>
<feature type="binding site" evidence="6">
    <location>
        <begin position="72"/>
        <end position="79"/>
    </location>
    <ligand>
        <name>ATP</name>
        <dbReference type="ChEBI" id="CHEBI:30616"/>
    </ligand>
</feature>
<name>A0A844QGJ9_9HYPH</name>
<dbReference type="PANTHER" id="PTHR32182:SF0">
    <property type="entry name" value="DNA REPLICATION AND REPAIR PROTEIN RECF"/>
    <property type="match status" value="1"/>
</dbReference>
<dbReference type="InterPro" id="IPR042174">
    <property type="entry name" value="RecF_2"/>
</dbReference>
<dbReference type="InterPro" id="IPR003593">
    <property type="entry name" value="AAA+_ATPase"/>
</dbReference>
<evidence type="ECO:0000256" key="5">
    <source>
        <dbReference type="ARBA" id="ARBA00023125"/>
    </source>
</evidence>
<comment type="caution">
    <text evidence="8">The sequence shown here is derived from an EMBL/GenBank/DDBJ whole genome shotgun (WGS) entry which is preliminary data.</text>
</comment>
<dbReference type="NCBIfam" id="TIGR00611">
    <property type="entry name" value="recf"/>
    <property type="match status" value="1"/>
</dbReference>
<evidence type="ECO:0000313" key="8">
    <source>
        <dbReference type="EMBL" id="MVA98237.1"/>
    </source>
</evidence>
<accession>A0A844QGJ9</accession>
<comment type="subcellular location">
    <subcellularLocation>
        <location evidence="6">Cytoplasm</location>
    </subcellularLocation>
</comment>
<keyword evidence="5 6" id="KW-0238">DNA-binding</keyword>
<dbReference type="GO" id="GO:0003697">
    <property type="term" value="F:single-stranded DNA binding"/>
    <property type="evidence" value="ECO:0007669"/>
    <property type="project" value="UniProtKB-UniRule"/>
</dbReference>
<dbReference type="AlphaFoldDB" id="A0A844QGJ9"/>
<feature type="domain" description="AAA+ ATPase" evidence="7">
    <location>
        <begin position="64"/>
        <end position="411"/>
    </location>
</feature>
<dbReference type="GO" id="GO:0006302">
    <property type="term" value="P:double-strand break repair"/>
    <property type="evidence" value="ECO:0007669"/>
    <property type="project" value="TreeGrafter"/>
</dbReference>